<dbReference type="Proteomes" id="UP000734854">
    <property type="component" value="Unassembled WGS sequence"/>
</dbReference>
<evidence type="ECO:0000256" key="1">
    <source>
        <dbReference type="SAM" id="MobiDB-lite"/>
    </source>
</evidence>
<reference evidence="2 3" key="1">
    <citation type="submission" date="2020-08" db="EMBL/GenBank/DDBJ databases">
        <title>Plant Genome Project.</title>
        <authorList>
            <person name="Zhang R.-G."/>
        </authorList>
    </citation>
    <scope>NUCLEOTIDE SEQUENCE [LARGE SCALE GENOMIC DNA]</scope>
    <source>
        <tissue evidence="2">Rhizome</tissue>
    </source>
</reference>
<protein>
    <submittedName>
        <fullName evidence="2">Uncharacterized protein</fullName>
    </submittedName>
</protein>
<feature type="region of interest" description="Disordered" evidence="1">
    <location>
        <begin position="1"/>
        <end position="26"/>
    </location>
</feature>
<keyword evidence="3" id="KW-1185">Reference proteome</keyword>
<dbReference type="AlphaFoldDB" id="A0A8J5CBN9"/>
<evidence type="ECO:0000313" key="3">
    <source>
        <dbReference type="Proteomes" id="UP000734854"/>
    </source>
</evidence>
<name>A0A8J5CBN9_ZINOF</name>
<feature type="compositionally biased region" description="Low complexity" evidence="1">
    <location>
        <begin position="16"/>
        <end position="25"/>
    </location>
</feature>
<organism evidence="2 3">
    <name type="scientific">Zingiber officinale</name>
    <name type="common">Ginger</name>
    <name type="synonym">Amomum zingiber</name>
    <dbReference type="NCBI Taxonomy" id="94328"/>
    <lineage>
        <taxon>Eukaryota</taxon>
        <taxon>Viridiplantae</taxon>
        <taxon>Streptophyta</taxon>
        <taxon>Embryophyta</taxon>
        <taxon>Tracheophyta</taxon>
        <taxon>Spermatophyta</taxon>
        <taxon>Magnoliopsida</taxon>
        <taxon>Liliopsida</taxon>
        <taxon>Zingiberales</taxon>
        <taxon>Zingiberaceae</taxon>
        <taxon>Zingiber</taxon>
    </lineage>
</organism>
<gene>
    <name evidence="2" type="ORF">ZIOFF_069779</name>
</gene>
<evidence type="ECO:0000313" key="2">
    <source>
        <dbReference type="EMBL" id="KAG6472319.1"/>
    </source>
</evidence>
<accession>A0A8J5CBN9</accession>
<sequence>MHNLQRTTGRLRRQLTRQQSSQYTLEQQLDPQVQLRLSMQERASIVPVEVSNHSRRDDVHHRVYAHRSEEVVLITDGGQLDKSFNRKKASIASKEAICSMPT</sequence>
<proteinExistence type="predicted"/>
<dbReference type="EMBL" id="JACMSC010000020">
    <property type="protein sequence ID" value="KAG6472319.1"/>
    <property type="molecule type" value="Genomic_DNA"/>
</dbReference>
<comment type="caution">
    <text evidence="2">The sequence shown here is derived from an EMBL/GenBank/DDBJ whole genome shotgun (WGS) entry which is preliminary data.</text>
</comment>